<keyword evidence="12" id="KW-0732">Signal</keyword>
<gene>
    <name evidence="15" type="ORF">FMAN_08002</name>
</gene>
<comment type="caution">
    <text evidence="15">The sequence shown here is derived from an EMBL/GenBank/DDBJ whole genome shotgun (WGS) entry which is preliminary data.</text>
</comment>
<feature type="signal peptide" evidence="12">
    <location>
        <begin position="1"/>
        <end position="21"/>
    </location>
</feature>
<keyword evidence="3 9" id="KW-0349">Heme</keyword>
<dbReference type="VEuPathDB" id="FungiDB:FMAN_08002"/>
<evidence type="ECO:0000256" key="7">
    <source>
        <dbReference type="ARBA" id="ARBA00023180"/>
    </source>
</evidence>
<feature type="binding site" evidence="9">
    <location>
        <position position="384"/>
    </location>
    <ligand>
        <name>Ca(2+)</name>
        <dbReference type="ChEBI" id="CHEBI:29108"/>
        <label>2</label>
    </ligand>
</feature>
<reference evidence="16" key="1">
    <citation type="journal article" date="2016" name="Genome Biol. Evol.">
        <title>Comparative 'omics' of the Fusarium fujikuroi species complex highlights differences in genetic potential and metabolite synthesis.</title>
        <authorList>
            <person name="Niehaus E.-M."/>
            <person name="Muensterkoetter M."/>
            <person name="Proctor R.H."/>
            <person name="Brown D.W."/>
            <person name="Sharon A."/>
            <person name="Idan Y."/>
            <person name="Oren-Young L."/>
            <person name="Sieber C.M."/>
            <person name="Novak O."/>
            <person name="Pencik A."/>
            <person name="Tarkowska D."/>
            <person name="Hromadova K."/>
            <person name="Freeman S."/>
            <person name="Maymon M."/>
            <person name="Elazar M."/>
            <person name="Youssef S.A."/>
            <person name="El-Shabrawy E.S.M."/>
            <person name="Shalaby A.B.A."/>
            <person name="Houterman P."/>
            <person name="Brock N.L."/>
            <person name="Burkhardt I."/>
            <person name="Tsavkelova E.A."/>
            <person name="Dickschat J.S."/>
            <person name="Galuszka P."/>
            <person name="Gueldener U."/>
            <person name="Tudzynski B."/>
        </authorList>
    </citation>
    <scope>NUCLEOTIDE SEQUENCE [LARGE SCALE GENOMIC DNA]</scope>
    <source>
        <strain evidence="16">MRC7560</strain>
    </source>
</reference>
<feature type="compositionally biased region" description="Low complexity" evidence="13">
    <location>
        <begin position="85"/>
        <end position="103"/>
    </location>
</feature>
<dbReference type="PROSITE" id="PS00436">
    <property type="entry name" value="PEROXIDASE_2"/>
    <property type="match status" value="1"/>
</dbReference>
<evidence type="ECO:0000256" key="11">
    <source>
        <dbReference type="PIRSR" id="PIRSR601621-4"/>
    </source>
</evidence>
<dbReference type="PANTHER" id="PTHR31356:SF66">
    <property type="entry name" value="CATALASE-PEROXIDASE"/>
    <property type="match status" value="1"/>
</dbReference>
<dbReference type="FunFam" id="1.10.520.10:FF:000021">
    <property type="entry name" value="Peroxidase"/>
    <property type="match status" value="1"/>
</dbReference>
<feature type="disulfide bond" evidence="11">
    <location>
        <begin position="183"/>
        <end position="197"/>
    </location>
</feature>
<evidence type="ECO:0000259" key="14">
    <source>
        <dbReference type="PROSITE" id="PS50873"/>
    </source>
</evidence>
<evidence type="ECO:0000256" key="8">
    <source>
        <dbReference type="PIRSR" id="PIRSR601621-1"/>
    </source>
</evidence>
<protein>
    <recommendedName>
        <fullName evidence="12">Peroxidase</fullName>
        <ecNumber evidence="12">1.11.1.-</ecNumber>
    </recommendedName>
</protein>
<feature type="compositionally biased region" description="Gly residues" evidence="13">
    <location>
        <begin position="117"/>
        <end position="135"/>
    </location>
</feature>
<evidence type="ECO:0000256" key="3">
    <source>
        <dbReference type="ARBA" id="ARBA00022617"/>
    </source>
</evidence>
<dbReference type="PRINTS" id="PR00462">
    <property type="entry name" value="LIGNINASE"/>
</dbReference>
<evidence type="ECO:0000256" key="10">
    <source>
        <dbReference type="PIRSR" id="PIRSR601621-3"/>
    </source>
</evidence>
<dbReference type="GO" id="GO:0004601">
    <property type="term" value="F:peroxidase activity"/>
    <property type="evidence" value="ECO:0007669"/>
    <property type="project" value="UniProtKB-KW"/>
</dbReference>
<dbReference type="PROSITE" id="PS50873">
    <property type="entry name" value="PEROXIDASE_4"/>
    <property type="match status" value="1"/>
</dbReference>
<sequence>MKFTVLIAAALAAAPIPEAAAHPGMGETIKEIERIAARSWGSGWGGNKWPGQGNGGGSSSWPGQNNGGSSSSWPGQSNGNGGGSSSWPGQTNSGGSSSWPGQSSGNGGGSSSWPGQSSGGSGSGSNSGSGSGSGWSGDSFDAHSLIGDLATLSDKSLTSVGSDIKKILQGNGNPTSRERYFGCPSMNSQRCKRDTCCVWQYISNELEDKFRGEAGRCTRWARYAVRIGFHDAGTWSLKTASQGGGADGSIILSNELTRGENMGLQQIGEYYQTIYDKYHTQYGFTQVTMADLIQMGSNIAAVTCPLGPRVRSFVGRKDSTKANLGGLLPSVYSDALTLINLFKDKTIGPDDLVALIGAHTTSQQHHTNIDRDGDPQDSTPGVWDILFYQQTIDQNAPKRVYKFPSDVALANHPLTQPAFEAFASGSTGQAAWNVVSIVQKYFVKQALTFPRTMPAPMSVSVSWASTISTASPSAQRSSLNPSSPTATRTRADSTSGSRPMTTRGPPRVSPRMSMMVTRSLSLKTRFLPGAVHGRHGPVVHSSGGKHGSTAHLLYNNGPLDNNMLLRINSESKTGVLGS</sequence>
<keyword evidence="6 9" id="KW-0408">Iron</keyword>
<evidence type="ECO:0000313" key="16">
    <source>
        <dbReference type="Proteomes" id="UP000184255"/>
    </source>
</evidence>
<evidence type="ECO:0000256" key="13">
    <source>
        <dbReference type="SAM" id="MobiDB-lite"/>
    </source>
</evidence>
<feature type="site" description="Transition state stabilizer" evidence="10">
    <location>
        <position position="226"/>
    </location>
</feature>
<dbReference type="GO" id="GO:0034599">
    <property type="term" value="P:cellular response to oxidative stress"/>
    <property type="evidence" value="ECO:0007669"/>
    <property type="project" value="InterPro"/>
</dbReference>
<keyword evidence="2 12" id="KW-0575">Peroxidase</keyword>
<feature type="binding site" evidence="9">
    <location>
        <position position="231"/>
    </location>
    <ligand>
        <name>Ca(2+)</name>
        <dbReference type="ChEBI" id="CHEBI:29108"/>
        <label>1</label>
    </ligand>
</feature>
<evidence type="ECO:0000256" key="1">
    <source>
        <dbReference type="ARBA" id="ARBA00006089"/>
    </source>
</evidence>
<dbReference type="Pfam" id="PF00141">
    <property type="entry name" value="peroxidase"/>
    <property type="match status" value="1"/>
</dbReference>
<evidence type="ECO:0000256" key="6">
    <source>
        <dbReference type="ARBA" id="ARBA00023004"/>
    </source>
</evidence>
<accession>A0A1L7TTD1</accession>
<keyword evidence="11" id="KW-1015">Disulfide bond</keyword>
<comment type="cofactor">
    <cofactor evidence="9">
        <name>heme b</name>
        <dbReference type="ChEBI" id="CHEBI:60344"/>
    </cofactor>
    <text evidence="9">Binds 1 heme b (iron(II)-protoporphyrin IX) group per subunit.</text>
</comment>
<keyword evidence="5 12" id="KW-0560">Oxidoreductase</keyword>
<dbReference type="GeneID" id="65087262"/>
<comment type="similarity">
    <text evidence="1 12">Belongs to the peroxidase family. Ligninase subfamily.</text>
</comment>
<dbReference type="Gene3D" id="1.10.420.10">
    <property type="entry name" value="Peroxidase, domain 2"/>
    <property type="match status" value="1"/>
</dbReference>
<proteinExistence type="inferred from homology"/>
<dbReference type="EMBL" id="FCQH01000012">
    <property type="protein sequence ID" value="CVL01860.1"/>
    <property type="molecule type" value="Genomic_DNA"/>
</dbReference>
<evidence type="ECO:0000256" key="12">
    <source>
        <dbReference type="RuleBase" id="RU363051"/>
    </source>
</evidence>
<dbReference type="GO" id="GO:0046872">
    <property type="term" value="F:metal ion binding"/>
    <property type="evidence" value="ECO:0007669"/>
    <property type="project" value="UniProtKB-UniRule"/>
</dbReference>
<keyword evidence="7" id="KW-0325">Glycoprotein</keyword>
<feature type="binding site" evidence="9">
    <location>
        <position position="245"/>
    </location>
    <ligand>
        <name>Ca(2+)</name>
        <dbReference type="ChEBI" id="CHEBI:29108"/>
        <label>1</label>
    </ligand>
</feature>
<dbReference type="GO" id="GO:0020037">
    <property type="term" value="F:heme binding"/>
    <property type="evidence" value="ECO:0007669"/>
    <property type="project" value="UniProtKB-UniRule"/>
</dbReference>
<dbReference type="GO" id="GO:0000302">
    <property type="term" value="P:response to reactive oxygen species"/>
    <property type="evidence" value="ECO:0007669"/>
    <property type="project" value="TreeGrafter"/>
</dbReference>
<dbReference type="EC" id="1.11.1.-" evidence="12"/>
<dbReference type="RefSeq" id="XP_041687204.1">
    <property type="nucleotide sequence ID" value="XM_041821422.1"/>
</dbReference>
<feature type="chain" id="PRO_5011812264" description="Peroxidase" evidence="12">
    <location>
        <begin position="22"/>
        <end position="578"/>
    </location>
</feature>
<feature type="binding site" evidence="9">
    <location>
        <position position="377"/>
    </location>
    <ligand>
        <name>Ca(2+)</name>
        <dbReference type="ChEBI" id="CHEBI:29108"/>
        <label>2</label>
    </ligand>
</feature>
<dbReference type="Gene3D" id="1.10.520.10">
    <property type="match status" value="1"/>
</dbReference>
<feature type="disulfide bond" evidence="11">
    <location>
        <begin position="217"/>
        <end position="304"/>
    </location>
</feature>
<dbReference type="PRINTS" id="PR00458">
    <property type="entry name" value="PEROXIDASE"/>
</dbReference>
<evidence type="ECO:0000256" key="2">
    <source>
        <dbReference type="ARBA" id="ARBA00022559"/>
    </source>
</evidence>
<feature type="domain" description="Plant heme peroxidase family profile" evidence="14">
    <location>
        <begin position="245"/>
        <end position="420"/>
    </location>
</feature>
<feature type="region of interest" description="Disordered" evidence="13">
    <location>
        <begin position="470"/>
        <end position="512"/>
    </location>
</feature>
<dbReference type="AlphaFoldDB" id="A0A1L7TTD1"/>
<dbReference type="InterPro" id="IPR010255">
    <property type="entry name" value="Haem_peroxidase_sf"/>
</dbReference>
<name>A0A1L7TTD1_FUSMA</name>
<feature type="binding site" description="axial binding residue" evidence="9">
    <location>
        <position position="359"/>
    </location>
    <ligand>
        <name>heme b</name>
        <dbReference type="ChEBI" id="CHEBI:60344"/>
    </ligand>
    <ligandPart>
        <name>Fe</name>
        <dbReference type="ChEBI" id="CHEBI:18248"/>
    </ligandPart>
</feature>
<organism evidence="15 16">
    <name type="scientific">Fusarium mangiferae</name>
    <name type="common">Mango malformation disease fungus</name>
    <dbReference type="NCBI Taxonomy" id="192010"/>
    <lineage>
        <taxon>Eukaryota</taxon>
        <taxon>Fungi</taxon>
        <taxon>Dikarya</taxon>
        <taxon>Ascomycota</taxon>
        <taxon>Pezizomycotina</taxon>
        <taxon>Sordariomycetes</taxon>
        <taxon>Hypocreomycetidae</taxon>
        <taxon>Hypocreales</taxon>
        <taxon>Nectriaceae</taxon>
        <taxon>Fusarium</taxon>
        <taxon>Fusarium fujikuroi species complex</taxon>
    </lineage>
</organism>
<feature type="active site" description="Proton acceptor" evidence="8">
    <location>
        <position position="230"/>
    </location>
</feature>
<evidence type="ECO:0000313" key="15">
    <source>
        <dbReference type="EMBL" id="CVL01860.1"/>
    </source>
</evidence>
<feature type="binding site" evidence="9">
    <location>
        <position position="360"/>
    </location>
    <ligand>
        <name>Ca(2+)</name>
        <dbReference type="ChEBI" id="CHEBI:29108"/>
        <label>2</label>
    </ligand>
</feature>
<feature type="region of interest" description="Disordered" evidence="13">
    <location>
        <begin position="40"/>
        <end position="135"/>
    </location>
</feature>
<feature type="compositionally biased region" description="Low complexity" evidence="13">
    <location>
        <begin position="59"/>
        <end position="77"/>
    </location>
</feature>
<feature type="binding site" evidence="9">
    <location>
        <position position="247"/>
    </location>
    <ligand>
        <name>Ca(2+)</name>
        <dbReference type="ChEBI" id="CHEBI:29108"/>
        <label>1</label>
    </ligand>
</feature>
<feature type="compositionally biased region" description="Gly residues" evidence="13">
    <location>
        <begin position="42"/>
        <end position="58"/>
    </location>
</feature>
<evidence type="ECO:0000256" key="9">
    <source>
        <dbReference type="PIRSR" id="PIRSR601621-2"/>
    </source>
</evidence>
<feature type="binding site" evidence="9">
    <location>
        <position position="249"/>
    </location>
    <ligand>
        <name>Ca(2+)</name>
        <dbReference type="ChEBI" id="CHEBI:29108"/>
        <label>1</label>
    </ligand>
</feature>
<feature type="compositionally biased region" description="Polar residues" evidence="13">
    <location>
        <begin position="470"/>
        <end position="500"/>
    </location>
</feature>
<dbReference type="PANTHER" id="PTHR31356">
    <property type="entry name" value="THYLAKOID LUMENAL 29 KDA PROTEIN, CHLOROPLASTIC-RELATED"/>
    <property type="match status" value="1"/>
</dbReference>
<dbReference type="InterPro" id="IPR001621">
    <property type="entry name" value="Ligninase"/>
</dbReference>
<feature type="binding site" evidence="9">
    <location>
        <position position="379"/>
    </location>
    <ligand>
        <name>Ca(2+)</name>
        <dbReference type="ChEBI" id="CHEBI:29108"/>
        <label>2</label>
    </ligand>
</feature>
<dbReference type="InterPro" id="IPR044831">
    <property type="entry name" value="Ccp1-like"/>
</dbReference>
<dbReference type="InterPro" id="IPR019794">
    <property type="entry name" value="Peroxidases_AS"/>
</dbReference>
<comment type="cofactor">
    <cofactor evidence="9 12">
        <name>Ca(2+)</name>
        <dbReference type="ChEBI" id="CHEBI:29108"/>
    </cofactor>
    <text evidence="9 12">Binds 2 calcium ions per subunit.</text>
</comment>
<dbReference type="Proteomes" id="UP000184255">
    <property type="component" value="Unassembled WGS sequence"/>
</dbReference>
<dbReference type="GO" id="GO:0042744">
    <property type="term" value="P:hydrogen peroxide catabolic process"/>
    <property type="evidence" value="ECO:0007669"/>
    <property type="project" value="TreeGrafter"/>
</dbReference>
<evidence type="ECO:0000256" key="5">
    <source>
        <dbReference type="ARBA" id="ARBA00023002"/>
    </source>
</evidence>
<keyword evidence="9 12" id="KW-0106">Calcium</keyword>
<dbReference type="InterPro" id="IPR002016">
    <property type="entry name" value="Haem_peroxidase"/>
</dbReference>
<evidence type="ECO:0000256" key="4">
    <source>
        <dbReference type="ARBA" id="ARBA00022723"/>
    </source>
</evidence>
<keyword evidence="4 9" id="KW-0479">Metal-binding</keyword>
<keyword evidence="16" id="KW-1185">Reference proteome</keyword>
<dbReference type="SUPFAM" id="SSF48113">
    <property type="entry name" value="Heme-dependent peroxidases"/>
    <property type="match status" value="1"/>
</dbReference>